<evidence type="ECO:0000256" key="4">
    <source>
        <dbReference type="PROSITE-ProRule" id="PRU01161"/>
    </source>
</evidence>
<gene>
    <name evidence="8" type="primary">LOC108666002</name>
</gene>
<organism evidence="7 8">
    <name type="scientific">Hyalella azteca</name>
    <name type="common">Amphipod</name>
    <dbReference type="NCBI Taxonomy" id="294128"/>
    <lineage>
        <taxon>Eukaryota</taxon>
        <taxon>Metazoa</taxon>
        <taxon>Ecdysozoa</taxon>
        <taxon>Arthropoda</taxon>
        <taxon>Crustacea</taxon>
        <taxon>Multicrustacea</taxon>
        <taxon>Malacostraca</taxon>
        <taxon>Eumalacostraca</taxon>
        <taxon>Peracarida</taxon>
        <taxon>Amphipoda</taxon>
        <taxon>Senticaudata</taxon>
        <taxon>Talitrida</taxon>
        <taxon>Talitroidea</taxon>
        <taxon>Hyalellidae</taxon>
        <taxon>Hyalella</taxon>
    </lineage>
</organism>
<dbReference type="KEGG" id="hazt:108666002"/>
<dbReference type="RefSeq" id="XP_018008295.1">
    <property type="nucleotide sequence ID" value="XM_018152806.1"/>
</dbReference>
<dbReference type="GO" id="GO:0055088">
    <property type="term" value="P:lipid homeostasis"/>
    <property type="evidence" value="ECO:0007669"/>
    <property type="project" value="TreeGrafter"/>
</dbReference>
<dbReference type="GO" id="GO:0016020">
    <property type="term" value="C:membrane"/>
    <property type="evidence" value="ECO:0007669"/>
    <property type="project" value="TreeGrafter"/>
</dbReference>
<comment type="caution">
    <text evidence="4">Lacks conserved residue(s) required for the propagation of feature annotation.</text>
</comment>
<keyword evidence="2" id="KW-0411">Iron-sulfur</keyword>
<dbReference type="InterPro" id="IPR036010">
    <property type="entry name" value="2Fe-2S_ferredoxin-like_sf"/>
</dbReference>
<evidence type="ECO:0000313" key="7">
    <source>
        <dbReference type="Proteomes" id="UP000694843"/>
    </source>
</evidence>
<dbReference type="InterPro" id="IPR012675">
    <property type="entry name" value="Beta-grasp_dom_sf"/>
</dbReference>
<dbReference type="GeneID" id="108666002"/>
<dbReference type="Pfam" id="PF01734">
    <property type="entry name" value="Patatin"/>
    <property type="match status" value="1"/>
</dbReference>
<keyword evidence="1" id="KW-0479">Metal-binding</keyword>
<dbReference type="SUPFAM" id="SSF52151">
    <property type="entry name" value="FabD/lysophospholipase-like"/>
    <property type="match status" value="1"/>
</dbReference>
<dbReference type="Proteomes" id="UP000694843">
    <property type="component" value="Unplaced"/>
</dbReference>
<dbReference type="AlphaFoldDB" id="A0A8B7N3X6"/>
<dbReference type="SUPFAM" id="SSF54292">
    <property type="entry name" value="2Fe-2S ferredoxin-like"/>
    <property type="match status" value="1"/>
</dbReference>
<dbReference type="Pfam" id="PF00111">
    <property type="entry name" value="Fer2"/>
    <property type="match status" value="1"/>
</dbReference>
<dbReference type="GO" id="GO:0004806">
    <property type="term" value="F:triacylglycerol lipase activity"/>
    <property type="evidence" value="ECO:0007669"/>
    <property type="project" value="TreeGrafter"/>
</dbReference>
<dbReference type="PROSITE" id="PS51635">
    <property type="entry name" value="PNPLA"/>
    <property type="match status" value="1"/>
</dbReference>
<evidence type="ECO:0000256" key="5">
    <source>
        <dbReference type="SAM" id="MobiDB-lite"/>
    </source>
</evidence>
<dbReference type="Gene3D" id="3.10.20.30">
    <property type="match status" value="1"/>
</dbReference>
<sequence length="543" mass="59714">MAMSLRYPIYCQKLRHSNIYQHSKIIFQLRRQECNKFYSTARNLSSNLLNSSTKGELQFFTGLSRCAVHAGRTNRFHTSVFNLTDKIKISFKTENDTVTLAGSEGDSLLDIVNNNNYQIDGYGACDGTVACSTCHVVLDQATFDAVNKGITEEEKDLLDMASDVEATCGSSLSLAGCGFLAPYVLGAVTCLREANFCPDVSKGMQLKSPATKNTTVQYSLPKLTPDARMSSKGNANSPNRSSYEHFHGKGKTWIPDRHLGATLQTSADQLYGIENFQGAAPATPEVAQSSYGPSVSLVKTARGECVPRAATTGSLEAWRVAGASAGALLGAALMAGSPSLDVLWQTFLMAANDSTRFVIGPFSRKFLMEKYIRDAMQDLPNDAHLSLSGRFFVSLTNAKTGENIIVSRWESTEELVDCLVCSSYIPAFSGGNIPLFRGVQYIDGGFSNNQPRPFAPCLCISPFAGRADISPRDAAGWGRYVRFAKADLLLSKENFTRFYRSVMPLKTEQLYQLYWQGYRDAEFFLETRVHRNSGNLKNTFTSH</sequence>
<keyword evidence="1" id="KW-0001">2Fe-2S</keyword>
<dbReference type="GO" id="GO:0051537">
    <property type="term" value="F:2 iron, 2 sulfur cluster binding"/>
    <property type="evidence" value="ECO:0007669"/>
    <property type="project" value="UniProtKB-KW"/>
</dbReference>
<dbReference type="OrthoDB" id="268593at2759"/>
<dbReference type="PANTHER" id="PTHR12406:SF7">
    <property type="entry name" value="PATATIN-LIKE PHOSPHOLIPASE DOMAIN-CONTAINING PROTEIN 4"/>
    <property type="match status" value="1"/>
</dbReference>
<evidence type="ECO:0000256" key="3">
    <source>
        <dbReference type="ARBA" id="ARBA00023098"/>
    </source>
</evidence>
<feature type="region of interest" description="Disordered" evidence="5">
    <location>
        <begin position="224"/>
        <end position="247"/>
    </location>
</feature>
<evidence type="ECO:0000256" key="1">
    <source>
        <dbReference type="ARBA" id="ARBA00022714"/>
    </source>
</evidence>
<feature type="active site" description="Nucleophile" evidence="4">
    <location>
        <position position="324"/>
    </location>
</feature>
<name>A0A8B7N3X6_HYAAZ</name>
<feature type="domain" description="PNPLA" evidence="6">
    <location>
        <begin position="285"/>
        <end position="456"/>
    </location>
</feature>
<feature type="short sequence motif" description="DGA/G" evidence="4">
    <location>
        <begin position="443"/>
        <end position="445"/>
    </location>
</feature>
<dbReference type="GO" id="GO:0005811">
    <property type="term" value="C:lipid droplet"/>
    <property type="evidence" value="ECO:0007669"/>
    <property type="project" value="TreeGrafter"/>
</dbReference>
<keyword evidence="4" id="KW-0378">Hydrolase</keyword>
<feature type="short sequence motif" description="GXSXG" evidence="4">
    <location>
        <begin position="322"/>
        <end position="326"/>
    </location>
</feature>
<evidence type="ECO:0000313" key="8">
    <source>
        <dbReference type="RefSeq" id="XP_018008295.1"/>
    </source>
</evidence>
<keyword evidence="4" id="KW-0442">Lipid degradation</keyword>
<dbReference type="GO" id="GO:0019433">
    <property type="term" value="P:triglyceride catabolic process"/>
    <property type="evidence" value="ECO:0007669"/>
    <property type="project" value="TreeGrafter"/>
</dbReference>
<keyword evidence="7" id="KW-1185">Reference proteome</keyword>
<protein>
    <submittedName>
        <fullName evidence="8">Uncharacterized protein LOC108666002 isoform X1</fullName>
    </submittedName>
</protein>
<dbReference type="InterPro" id="IPR001041">
    <property type="entry name" value="2Fe-2S_ferredoxin-type"/>
</dbReference>
<dbReference type="InterPro" id="IPR002641">
    <property type="entry name" value="PNPLA_dom"/>
</dbReference>
<proteinExistence type="predicted"/>
<keyword evidence="3 4" id="KW-0443">Lipid metabolism</keyword>
<dbReference type="PANTHER" id="PTHR12406">
    <property type="entry name" value="CALCIUM-INDEPENDENT PHOSPHOLIPASE A2 IPLA2 -RELATED"/>
    <property type="match status" value="1"/>
</dbReference>
<feature type="active site" description="Proton acceptor" evidence="4">
    <location>
        <position position="443"/>
    </location>
</feature>
<dbReference type="InterPro" id="IPR033562">
    <property type="entry name" value="PLPL"/>
</dbReference>
<feature type="compositionally biased region" description="Polar residues" evidence="5">
    <location>
        <begin position="231"/>
        <end position="241"/>
    </location>
</feature>
<dbReference type="InterPro" id="IPR016035">
    <property type="entry name" value="Acyl_Trfase/lysoPLipase"/>
</dbReference>
<dbReference type="InterPro" id="IPR018298">
    <property type="entry name" value="Adrenodoxin_Fe-S_BS"/>
</dbReference>
<accession>A0A8B7N3X6</accession>
<dbReference type="GO" id="GO:0005737">
    <property type="term" value="C:cytoplasm"/>
    <property type="evidence" value="ECO:0007669"/>
    <property type="project" value="TreeGrafter"/>
</dbReference>
<dbReference type="GO" id="GO:0140647">
    <property type="term" value="P:P450-containing electron transport chain"/>
    <property type="evidence" value="ECO:0007669"/>
    <property type="project" value="InterPro"/>
</dbReference>
<evidence type="ECO:0000259" key="6">
    <source>
        <dbReference type="PROSITE" id="PS51635"/>
    </source>
</evidence>
<evidence type="ECO:0000256" key="2">
    <source>
        <dbReference type="ARBA" id="ARBA00023014"/>
    </source>
</evidence>
<dbReference type="Gene3D" id="3.40.1090.10">
    <property type="entry name" value="Cytosolic phospholipase A2 catalytic domain"/>
    <property type="match status" value="1"/>
</dbReference>
<dbReference type="PROSITE" id="PS00814">
    <property type="entry name" value="ADX"/>
    <property type="match status" value="1"/>
</dbReference>
<dbReference type="CDD" id="cd00207">
    <property type="entry name" value="fer2"/>
    <property type="match status" value="1"/>
</dbReference>
<keyword evidence="1" id="KW-0408">Iron</keyword>
<reference evidence="8" key="1">
    <citation type="submission" date="2025-08" db="UniProtKB">
        <authorList>
            <consortium name="RefSeq"/>
        </authorList>
    </citation>
    <scope>IDENTIFICATION</scope>
    <source>
        <tissue evidence="8">Whole organism</tissue>
    </source>
</reference>